<dbReference type="PROSITE" id="PS00571">
    <property type="entry name" value="AMIDASES"/>
    <property type="match status" value="1"/>
</dbReference>
<dbReference type="AlphaFoldDB" id="A0A1F7JFZ6"/>
<dbReference type="InterPro" id="IPR023631">
    <property type="entry name" value="Amidase_dom"/>
</dbReference>
<dbReference type="GO" id="GO:0005524">
    <property type="term" value="F:ATP binding"/>
    <property type="evidence" value="ECO:0007669"/>
    <property type="project" value="UniProtKB-KW"/>
</dbReference>
<dbReference type="InterPro" id="IPR036928">
    <property type="entry name" value="AS_sf"/>
</dbReference>
<accession>A0A1F7JFZ6</accession>
<organism evidence="9 10">
    <name type="scientific">Candidatus Roizmanbacteria bacterium RIFCSPLOWO2_02_FULL_36_11</name>
    <dbReference type="NCBI Taxonomy" id="1802071"/>
    <lineage>
        <taxon>Bacteria</taxon>
        <taxon>Candidatus Roizmaniibacteriota</taxon>
    </lineage>
</organism>
<dbReference type="Pfam" id="PF01425">
    <property type="entry name" value="Amidase"/>
    <property type="match status" value="1"/>
</dbReference>
<evidence type="ECO:0000256" key="3">
    <source>
        <dbReference type="ARBA" id="ARBA00022741"/>
    </source>
</evidence>
<feature type="domain" description="Amidase" evidence="8">
    <location>
        <begin position="25"/>
        <end position="440"/>
    </location>
</feature>
<dbReference type="PANTHER" id="PTHR11895">
    <property type="entry name" value="TRANSAMIDASE"/>
    <property type="match status" value="1"/>
</dbReference>
<comment type="similarity">
    <text evidence="1 7">Belongs to the amidase family. GatA subfamily.</text>
</comment>
<dbReference type="GO" id="GO:0006412">
    <property type="term" value="P:translation"/>
    <property type="evidence" value="ECO:0007669"/>
    <property type="project" value="UniProtKB-UniRule"/>
</dbReference>
<dbReference type="InterPro" id="IPR000120">
    <property type="entry name" value="Amidase"/>
</dbReference>
<feature type="active site" description="Charge relay system" evidence="7">
    <location>
        <position position="144"/>
    </location>
</feature>
<keyword evidence="5 7" id="KW-0648">Protein biosynthesis</keyword>
<evidence type="ECO:0000256" key="6">
    <source>
        <dbReference type="ARBA" id="ARBA00047407"/>
    </source>
</evidence>
<proteinExistence type="inferred from homology"/>
<dbReference type="Proteomes" id="UP000177418">
    <property type="component" value="Unassembled WGS sequence"/>
</dbReference>
<dbReference type="Gene3D" id="3.90.1300.10">
    <property type="entry name" value="Amidase signature (AS) domain"/>
    <property type="match status" value="1"/>
</dbReference>
<protein>
    <recommendedName>
        <fullName evidence="7">Glutamyl-tRNA(Gln) amidotransferase subunit A</fullName>
        <shortName evidence="7">Glu-ADT subunit A</shortName>
        <ecNumber evidence="7">6.3.5.7</ecNumber>
    </recommendedName>
</protein>
<dbReference type="InterPro" id="IPR004412">
    <property type="entry name" value="GatA"/>
</dbReference>
<dbReference type="GO" id="GO:0050567">
    <property type="term" value="F:glutaminyl-tRNA synthase (glutamine-hydrolyzing) activity"/>
    <property type="evidence" value="ECO:0007669"/>
    <property type="project" value="UniProtKB-UniRule"/>
</dbReference>
<reference evidence="9 10" key="1">
    <citation type="journal article" date="2016" name="Nat. Commun.">
        <title>Thousands of microbial genomes shed light on interconnected biogeochemical processes in an aquifer system.</title>
        <authorList>
            <person name="Anantharaman K."/>
            <person name="Brown C.T."/>
            <person name="Hug L.A."/>
            <person name="Sharon I."/>
            <person name="Castelle C.J."/>
            <person name="Probst A.J."/>
            <person name="Thomas B.C."/>
            <person name="Singh A."/>
            <person name="Wilkins M.J."/>
            <person name="Karaoz U."/>
            <person name="Brodie E.L."/>
            <person name="Williams K.H."/>
            <person name="Hubbard S.S."/>
            <person name="Banfield J.F."/>
        </authorList>
    </citation>
    <scope>NUCLEOTIDE SEQUENCE [LARGE SCALE GENOMIC DNA]</scope>
</reference>
<keyword evidence="3 7" id="KW-0547">Nucleotide-binding</keyword>
<evidence type="ECO:0000256" key="2">
    <source>
        <dbReference type="ARBA" id="ARBA00022598"/>
    </source>
</evidence>
<comment type="subunit">
    <text evidence="7">Heterotrimer of A, B and C subunits.</text>
</comment>
<name>A0A1F7JFZ6_9BACT</name>
<evidence type="ECO:0000256" key="4">
    <source>
        <dbReference type="ARBA" id="ARBA00022840"/>
    </source>
</evidence>
<gene>
    <name evidence="7" type="primary">gatA</name>
    <name evidence="9" type="ORF">A3H78_01535</name>
</gene>
<evidence type="ECO:0000256" key="7">
    <source>
        <dbReference type="HAMAP-Rule" id="MF_00120"/>
    </source>
</evidence>
<keyword evidence="4 7" id="KW-0067">ATP-binding</keyword>
<keyword evidence="2 7" id="KW-0436">Ligase</keyword>
<feature type="active site" description="Charge relay system" evidence="7">
    <location>
        <position position="69"/>
    </location>
</feature>
<evidence type="ECO:0000313" key="10">
    <source>
        <dbReference type="Proteomes" id="UP000177418"/>
    </source>
</evidence>
<dbReference type="PANTHER" id="PTHR11895:SF151">
    <property type="entry name" value="GLUTAMYL-TRNA(GLN) AMIDOTRANSFERASE SUBUNIT A"/>
    <property type="match status" value="1"/>
</dbReference>
<dbReference type="EC" id="6.3.5.7" evidence="7"/>
<evidence type="ECO:0000259" key="8">
    <source>
        <dbReference type="Pfam" id="PF01425"/>
    </source>
</evidence>
<comment type="caution">
    <text evidence="9">The sequence shown here is derived from an EMBL/GenBank/DDBJ whole genome shotgun (WGS) entry which is preliminary data.</text>
</comment>
<dbReference type="InterPro" id="IPR020556">
    <property type="entry name" value="Amidase_CS"/>
</dbReference>
<comment type="catalytic activity">
    <reaction evidence="6 7">
        <text>L-glutamyl-tRNA(Gln) + L-glutamine + ATP + H2O = L-glutaminyl-tRNA(Gln) + L-glutamate + ADP + phosphate + H(+)</text>
        <dbReference type="Rhea" id="RHEA:17521"/>
        <dbReference type="Rhea" id="RHEA-COMP:9681"/>
        <dbReference type="Rhea" id="RHEA-COMP:9684"/>
        <dbReference type="ChEBI" id="CHEBI:15377"/>
        <dbReference type="ChEBI" id="CHEBI:15378"/>
        <dbReference type="ChEBI" id="CHEBI:29985"/>
        <dbReference type="ChEBI" id="CHEBI:30616"/>
        <dbReference type="ChEBI" id="CHEBI:43474"/>
        <dbReference type="ChEBI" id="CHEBI:58359"/>
        <dbReference type="ChEBI" id="CHEBI:78520"/>
        <dbReference type="ChEBI" id="CHEBI:78521"/>
        <dbReference type="ChEBI" id="CHEBI:456216"/>
        <dbReference type="EC" id="6.3.5.7"/>
    </reaction>
</comment>
<dbReference type="HAMAP" id="MF_00120">
    <property type="entry name" value="GatA"/>
    <property type="match status" value="1"/>
</dbReference>
<dbReference type="SUPFAM" id="SSF75304">
    <property type="entry name" value="Amidase signature (AS) enzymes"/>
    <property type="match status" value="1"/>
</dbReference>
<evidence type="ECO:0000256" key="1">
    <source>
        <dbReference type="ARBA" id="ARBA00008069"/>
    </source>
</evidence>
<dbReference type="GO" id="GO:0030956">
    <property type="term" value="C:glutamyl-tRNA(Gln) amidotransferase complex"/>
    <property type="evidence" value="ECO:0007669"/>
    <property type="project" value="InterPro"/>
</dbReference>
<evidence type="ECO:0000256" key="5">
    <source>
        <dbReference type="ARBA" id="ARBA00022917"/>
    </source>
</evidence>
<dbReference type="EMBL" id="MGAV01000014">
    <property type="protein sequence ID" value="OGK54551.1"/>
    <property type="molecule type" value="Genomic_DNA"/>
</dbReference>
<feature type="active site" description="Acyl-ester intermediate" evidence="7">
    <location>
        <position position="168"/>
    </location>
</feature>
<evidence type="ECO:0000313" key="9">
    <source>
        <dbReference type="EMBL" id="OGK54551.1"/>
    </source>
</evidence>
<comment type="function">
    <text evidence="7">Allows the formation of correctly charged Gln-tRNA(Gln) through the transamidation of misacylated Glu-tRNA(Gln) in organisms which lack glutaminyl-tRNA synthetase. The reaction takes place in the presence of glutamine and ATP through an activated gamma-phospho-Glu-tRNA(Gln).</text>
</comment>
<sequence>MKLLGKSVIELKKLLLSKQLKVEELYDYFLNRITKYDKEINSYLSVIVDSSDQVIKNIGNLSGIPVAIKDNFCTQGVRTSAASIVLADFIPPYDSTVVARIKKESGVIIGKTNTDAWAHGSSTETSDFGVTKNPMDYSRVAGGSSGGSAASVASYLSPIAIGSETAGSIRIPAGWCGVVGLKPTYGRISRYGVIAMGSSWDCPGILALNVADVALLLQIIAGRDPYDATSVETPVVNYGNYLNTKKTYTIGIADEYFNDVNEEICGRIDQCIQILKKSGHKIRKVKLIDPKYAVSVYTILQRSEVSSNLGRYDGIRYGSDRSAFGKEAKTRIMLGTYTLSHGYYDAYYKKALKARQLIRNDFEVAFKDVDFIVGPTAPCTALKIGESEKYPFFGEMMDKLCEPASAAGIPAINLPVGLDKKDLPIGLQIMANHFREEDLLNISYQFEKETEFFGIKNQMLKLYPD</sequence>